<gene>
    <name evidence="2" type="ordered locus">wcw_0877</name>
</gene>
<proteinExistence type="predicted"/>
<dbReference type="AlphaFoldDB" id="D6YVT0"/>
<keyword evidence="1" id="KW-1133">Transmembrane helix</keyword>
<organism evidence="2 3">
    <name type="scientific">Waddlia chondrophila (strain ATCC VR-1470 / WSU 86-1044)</name>
    <dbReference type="NCBI Taxonomy" id="716544"/>
    <lineage>
        <taxon>Bacteria</taxon>
        <taxon>Pseudomonadati</taxon>
        <taxon>Chlamydiota</taxon>
        <taxon>Chlamydiia</taxon>
        <taxon>Parachlamydiales</taxon>
        <taxon>Waddliaceae</taxon>
        <taxon>Waddlia</taxon>
    </lineage>
</organism>
<accession>D6YVT0</accession>
<evidence type="ECO:0000313" key="2">
    <source>
        <dbReference type="EMBL" id="ADI38241.1"/>
    </source>
</evidence>
<keyword evidence="3" id="KW-1185">Reference proteome</keyword>
<feature type="transmembrane region" description="Helical" evidence="1">
    <location>
        <begin position="81"/>
        <end position="100"/>
    </location>
</feature>
<dbReference type="STRING" id="716544.wcw_0877"/>
<dbReference type="EMBL" id="CP001928">
    <property type="protein sequence ID" value="ADI38241.1"/>
    <property type="molecule type" value="Genomic_DNA"/>
</dbReference>
<keyword evidence="1" id="KW-0472">Membrane</keyword>
<dbReference type="Proteomes" id="UP000001505">
    <property type="component" value="Chromosome"/>
</dbReference>
<keyword evidence="1" id="KW-0812">Transmembrane</keyword>
<evidence type="ECO:0000256" key="1">
    <source>
        <dbReference type="SAM" id="Phobius"/>
    </source>
</evidence>
<sequence length="580" mass="65990">MIKPNLSITNNLSQFIQKKHESKDFVQREIVTRVAGVALPIFSLIDVVIHSAGMLESCIKGIAIKPGDFTDFHRHSKCVKIFLRLFIASSIYGAFIPSIILETFEDGTIPCVNVLLLSKYPEYSENCVVNTSKIVKYIKKHVHQMKEEDLQGMENTLKLLGDAEKYLSRKNLQEIKKMTQAPFTHGLTDLIRKLRTAQGSFVKTAFFRHCLTRLLSLGLSLTCALDLIFNTFALSFILLAAASGKLLIGKSFDISKTDALNYIITLFRDQLVHLAGTLTGSIVGLIDPDTALHLTDTRSSWYQKFQCKGERYTEAMLEDLERMQEGESLLIPLSFQTEKNGHIVYCLTDKTSSGYNFTTLNTGYGSNYAEIKLKLITCIKNGLSKEEAEALRRNGISKELDPREKHLANYTFKHLTFSQLSSHVRAIHEFAELSFNEIQKKANEKKISTDQYTYETIYPSIISSDEGKVRPEYGKLDSQGFPDLTFNPQLMFSSLQTIGDCPKSSLLSALNYHSSHRSKEPNHQPFDRWIRKLQDKVLDQDGYLLDISFILKNHNRQAKKTAKTHLEERWRSYTSKYLMA</sequence>
<protein>
    <submittedName>
        <fullName evidence="2">Putative membrane-associated protein</fullName>
    </submittedName>
</protein>
<reference evidence="2 3" key="1">
    <citation type="journal article" date="2010" name="PLoS ONE">
        <title>The Waddlia genome: a window into chlamydial biology.</title>
        <authorList>
            <person name="Bertelli C."/>
            <person name="Collyn F."/>
            <person name="Croxatto A."/>
            <person name="Ruckert C."/>
            <person name="Polkinghorne A."/>
            <person name="Kebbi-Beghdadi C."/>
            <person name="Goesmann A."/>
            <person name="Vaughan L."/>
            <person name="Greub G."/>
        </authorList>
    </citation>
    <scope>NUCLEOTIDE SEQUENCE [LARGE SCALE GENOMIC DNA]</scope>
    <source>
        <strain evidence="3">ATCC VR-1470 / WSU 86-1044</strain>
    </source>
</reference>
<name>D6YVT0_WADCW</name>
<evidence type="ECO:0000313" key="3">
    <source>
        <dbReference type="Proteomes" id="UP000001505"/>
    </source>
</evidence>
<dbReference type="HOGENOM" id="CLU_470047_0_0_0"/>
<dbReference type="KEGG" id="wch:wcw_0877"/>